<keyword evidence="3" id="KW-1185">Reference proteome</keyword>
<keyword evidence="1" id="KW-0732">Signal</keyword>
<organism evidence="2 3">
    <name type="scientific">Pseudomonas pergaminensis</name>
    <dbReference type="NCBI Taxonomy" id="2853159"/>
    <lineage>
        <taxon>Bacteria</taxon>
        <taxon>Pseudomonadati</taxon>
        <taxon>Pseudomonadota</taxon>
        <taxon>Gammaproteobacteria</taxon>
        <taxon>Pseudomonadales</taxon>
        <taxon>Pseudomonadaceae</taxon>
        <taxon>Pseudomonas</taxon>
    </lineage>
</organism>
<feature type="chain" id="PRO_5046795601" evidence="1">
    <location>
        <begin position="19"/>
        <end position="124"/>
    </location>
</feature>
<dbReference type="Proteomes" id="UP001623008">
    <property type="component" value="Unassembled WGS sequence"/>
</dbReference>
<reference evidence="2 3" key="1">
    <citation type="submission" date="2024-11" db="EMBL/GenBank/DDBJ databases">
        <authorList>
            <person name="Lucas J.A."/>
        </authorList>
    </citation>
    <scope>NUCLEOTIDE SEQUENCE [LARGE SCALE GENOMIC DNA]</scope>
    <source>
        <strain evidence="2 3">Z 7.15</strain>
    </source>
</reference>
<feature type="signal peptide" evidence="1">
    <location>
        <begin position="1"/>
        <end position="18"/>
    </location>
</feature>
<proteinExistence type="predicted"/>
<evidence type="ECO:0000313" key="2">
    <source>
        <dbReference type="EMBL" id="MFK9003160.1"/>
    </source>
</evidence>
<comment type="caution">
    <text evidence="2">The sequence shown here is derived from an EMBL/GenBank/DDBJ whole genome shotgun (WGS) entry which is preliminary data.</text>
</comment>
<dbReference type="RefSeq" id="WP_250883724.1">
    <property type="nucleotide sequence ID" value="NZ_JAUKNZ010000002.1"/>
</dbReference>
<evidence type="ECO:0000313" key="3">
    <source>
        <dbReference type="Proteomes" id="UP001623008"/>
    </source>
</evidence>
<sequence length="124" mass="13204">MRCLIGFMVLVSSAAALGSEAQMKQWEKMDRCSNAAFIAVSIVEESADTFKQTLALQGAIGGLKNNTKLGEATPSENEVAGAHKMALRVSAGMPRPLSKRDHDWLIAQAATSCTLWVPDAKPAS</sequence>
<accession>A0ABW8QVU6</accession>
<dbReference type="EMBL" id="JBJHQF010000003">
    <property type="protein sequence ID" value="MFK9003160.1"/>
    <property type="molecule type" value="Genomic_DNA"/>
</dbReference>
<gene>
    <name evidence="2" type="ORF">ACJEBJ_03395</name>
</gene>
<name>A0ABW8QVU6_9PSED</name>
<evidence type="ECO:0000256" key="1">
    <source>
        <dbReference type="SAM" id="SignalP"/>
    </source>
</evidence>
<protein>
    <submittedName>
        <fullName evidence="2">Uncharacterized protein</fullName>
    </submittedName>
</protein>